<dbReference type="EMBL" id="JAQQWN010000008">
    <property type="protein sequence ID" value="KAK8070596.1"/>
    <property type="molecule type" value="Genomic_DNA"/>
</dbReference>
<proteinExistence type="predicted"/>
<comment type="caution">
    <text evidence="2">The sequence shown here is derived from an EMBL/GenBank/DDBJ whole genome shotgun (WGS) entry which is preliminary data.</text>
</comment>
<keyword evidence="1" id="KW-0812">Transmembrane</keyword>
<dbReference type="RefSeq" id="XP_066664404.1">
    <property type="nucleotide sequence ID" value="XM_066815114.1"/>
</dbReference>
<dbReference type="Proteomes" id="UP001433268">
    <property type="component" value="Unassembled WGS sequence"/>
</dbReference>
<keyword evidence="1" id="KW-0472">Membrane</keyword>
<gene>
    <name evidence="2" type="ORF">PG997_010799</name>
</gene>
<name>A0ABR1VJX5_9PEZI</name>
<feature type="transmembrane region" description="Helical" evidence="1">
    <location>
        <begin position="20"/>
        <end position="42"/>
    </location>
</feature>
<evidence type="ECO:0000313" key="2">
    <source>
        <dbReference type="EMBL" id="KAK8070596.1"/>
    </source>
</evidence>
<accession>A0ABR1VJX5</accession>
<keyword evidence="3" id="KW-1185">Reference proteome</keyword>
<keyword evidence="1" id="KW-1133">Transmembrane helix</keyword>
<evidence type="ECO:0000313" key="3">
    <source>
        <dbReference type="Proteomes" id="UP001433268"/>
    </source>
</evidence>
<sequence length="105" mass="12066">MRTPVKLCQVGMLLEVNRYLLRLVVHFFVAVVVLFILVEVIFRQWCELLKTILFVPSNRLERSAPTAWLMRREVLALELPDEVGELEALVQQRGGFALEAEELGS</sequence>
<evidence type="ECO:0000256" key="1">
    <source>
        <dbReference type="SAM" id="Phobius"/>
    </source>
</evidence>
<dbReference type="GeneID" id="92048174"/>
<reference evidence="2 3" key="1">
    <citation type="submission" date="2023-01" db="EMBL/GenBank/DDBJ databases">
        <title>Analysis of 21 Apiospora genomes using comparative genomics revels a genus with tremendous synthesis potential of carbohydrate active enzymes and secondary metabolites.</title>
        <authorList>
            <person name="Sorensen T."/>
        </authorList>
    </citation>
    <scope>NUCLEOTIDE SEQUENCE [LARGE SCALE GENOMIC DNA]</scope>
    <source>
        <strain evidence="2 3">CBS 114990</strain>
    </source>
</reference>
<protein>
    <submittedName>
        <fullName evidence="2">Uncharacterized protein</fullName>
    </submittedName>
</protein>
<organism evidence="2 3">
    <name type="scientific">Apiospora hydei</name>
    <dbReference type="NCBI Taxonomy" id="1337664"/>
    <lineage>
        <taxon>Eukaryota</taxon>
        <taxon>Fungi</taxon>
        <taxon>Dikarya</taxon>
        <taxon>Ascomycota</taxon>
        <taxon>Pezizomycotina</taxon>
        <taxon>Sordariomycetes</taxon>
        <taxon>Xylariomycetidae</taxon>
        <taxon>Amphisphaeriales</taxon>
        <taxon>Apiosporaceae</taxon>
        <taxon>Apiospora</taxon>
    </lineage>
</organism>